<reference evidence="1 2" key="1">
    <citation type="journal article" date="2017" name="Int. J. Syst. Evol. Microbiol.">
        <title>Ramlibacter monticola sp. nov., isolated from forest soil.</title>
        <authorList>
            <person name="Chaudhary D.K."/>
            <person name="Kim J."/>
        </authorList>
    </citation>
    <scope>NUCLEOTIDE SEQUENCE [LARGE SCALE GENOMIC DNA]</scope>
    <source>
        <strain evidence="1 2">KACC 19175</strain>
    </source>
</reference>
<proteinExistence type="predicted"/>
<dbReference type="InterPro" id="IPR010836">
    <property type="entry name" value="SapC"/>
</dbReference>
<evidence type="ECO:0000313" key="2">
    <source>
        <dbReference type="Proteomes" id="UP000599109"/>
    </source>
</evidence>
<organism evidence="1 2">
    <name type="scientific">Ramlibacter monticola</name>
    <dbReference type="NCBI Taxonomy" id="1926872"/>
    <lineage>
        <taxon>Bacteria</taxon>
        <taxon>Pseudomonadati</taxon>
        <taxon>Pseudomonadota</taxon>
        <taxon>Betaproteobacteria</taxon>
        <taxon>Burkholderiales</taxon>
        <taxon>Comamonadaceae</taxon>
        <taxon>Ramlibacter</taxon>
    </lineage>
</organism>
<sequence>MSQQMYYEKPALLDREKHRTRRVKPTGGFAFARKSNSLYLAGAEFNEAAKEYAIVFTRSPNGKVVPVAVLGLRDQENLFVDAQDRWLARYLPAFVRRYPFVLAEVPGQSLAVCIDEAYPGLSDTEGEPLFDDKGQETPFLKQALEFLTQYQREYLRTEAFCKRLQDNGLLKETNARANLRDGRSFTLNGLLVVDEKKLLELPDATALTMFRNGEMHMVSLHMASLSNIQLLADRLAQRGDAAPAAPAAA</sequence>
<evidence type="ECO:0000313" key="1">
    <source>
        <dbReference type="EMBL" id="MBL0394533.1"/>
    </source>
</evidence>
<comment type="caution">
    <text evidence="1">The sequence shown here is derived from an EMBL/GenBank/DDBJ whole genome shotgun (WGS) entry which is preliminary data.</text>
</comment>
<dbReference type="Pfam" id="PF07277">
    <property type="entry name" value="SapC"/>
    <property type="match status" value="1"/>
</dbReference>
<keyword evidence="2" id="KW-1185">Reference proteome</keyword>
<gene>
    <name evidence="1" type="ORF">JJ685_25565</name>
</gene>
<name>A0A937CW96_9BURK</name>
<dbReference type="EMBL" id="JAEQNE010000008">
    <property type="protein sequence ID" value="MBL0394533.1"/>
    <property type="molecule type" value="Genomic_DNA"/>
</dbReference>
<accession>A0A937CW96</accession>
<dbReference type="RefSeq" id="WP_201677198.1">
    <property type="nucleotide sequence ID" value="NZ_JAEQNE010000008.1"/>
</dbReference>
<protein>
    <submittedName>
        <fullName evidence="1">SapC family protein</fullName>
    </submittedName>
</protein>
<dbReference type="Proteomes" id="UP000599109">
    <property type="component" value="Unassembled WGS sequence"/>
</dbReference>
<dbReference type="AlphaFoldDB" id="A0A937CW96"/>